<organism evidence="1 2">
    <name type="scientific">Postia placenta MAD-698-R-SB12</name>
    <dbReference type="NCBI Taxonomy" id="670580"/>
    <lineage>
        <taxon>Eukaryota</taxon>
        <taxon>Fungi</taxon>
        <taxon>Dikarya</taxon>
        <taxon>Basidiomycota</taxon>
        <taxon>Agaricomycotina</taxon>
        <taxon>Agaricomycetes</taxon>
        <taxon>Polyporales</taxon>
        <taxon>Adustoporiaceae</taxon>
        <taxon>Rhodonia</taxon>
    </lineage>
</organism>
<evidence type="ECO:0000313" key="2">
    <source>
        <dbReference type="Proteomes" id="UP000194127"/>
    </source>
</evidence>
<name>A0A1X6MQN8_9APHY</name>
<dbReference type="Proteomes" id="UP000194127">
    <property type="component" value="Unassembled WGS sequence"/>
</dbReference>
<dbReference type="EMBL" id="KZ110604">
    <property type="protein sequence ID" value="OSX58697.1"/>
    <property type="molecule type" value="Genomic_DNA"/>
</dbReference>
<gene>
    <name evidence="1" type="ORF">POSPLADRAFT_1060587</name>
</gene>
<keyword evidence="2" id="KW-1185">Reference proteome</keyword>
<accession>A0A1X6MQN8</accession>
<sequence>MSRVLQKRVGSFGIYRRDVATEPASLFHDLDTVQAEQSSRTYTSPVGRAWQYTSEWSIPSRYDAALLSRSEIRGAKYQIEAQTRGGPQLEPTAK</sequence>
<dbReference type="GeneID" id="36326234"/>
<evidence type="ECO:0000313" key="1">
    <source>
        <dbReference type="EMBL" id="OSX58697.1"/>
    </source>
</evidence>
<reference evidence="1 2" key="1">
    <citation type="submission" date="2017-04" db="EMBL/GenBank/DDBJ databases">
        <title>Genome Sequence of the Model Brown-Rot Fungus Postia placenta SB12.</title>
        <authorList>
            <consortium name="DOE Joint Genome Institute"/>
            <person name="Gaskell J."/>
            <person name="Kersten P."/>
            <person name="Larrondo L.F."/>
            <person name="Canessa P."/>
            <person name="Martinez D."/>
            <person name="Hibbett D."/>
            <person name="Schmoll M."/>
            <person name="Kubicek C.P."/>
            <person name="Martinez A.T."/>
            <person name="Yadav J."/>
            <person name="Master E."/>
            <person name="Magnuson J.K."/>
            <person name="James T."/>
            <person name="Yaver D."/>
            <person name="Berka R."/>
            <person name="Labutti K."/>
            <person name="Lipzen A."/>
            <person name="Aerts A."/>
            <person name="Barry K."/>
            <person name="Henrissat B."/>
            <person name="Blanchette R."/>
            <person name="Grigoriev I."/>
            <person name="Cullen D."/>
        </authorList>
    </citation>
    <scope>NUCLEOTIDE SEQUENCE [LARGE SCALE GENOMIC DNA]</scope>
    <source>
        <strain evidence="1 2">MAD-698-R-SB12</strain>
    </source>
</reference>
<dbReference type="AlphaFoldDB" id="A0A1X6MQN8"/>
<proteinExistence type="predicted"/>
<dbReference type="RefSeq" id="XP_024335491.1">
    <property type="nucleotide sequence ID" value="XM_024481284.1"/>
</dbReference>
<protein>
    <submittedName>
        <fullName evidence="1">Uncharacterized protein</fullName>
    </submittedName>
</protein>